<dbReference type="Gene3D" id="3.30.420.10">
    <property type="entry name" value="Ribonuclease H-like superfamily/Ribonuclease H"/>
    <property type="match status" value="1"/>
</dbReference>
<dbReference type="InterPro" id="IPR036397">
    <property type="entry name" value="RNaseH_sf"/>
</dbReference>
<dbReference type="InterPro" id="IPR012337">
    <property type="entry name" value="RNaseH-like_sf"/>
</dbReference>
<evidence type="ECO:0000313" key="2">
    <source>
        <dbReference type="EMBL" id="KFD67384.1"/>
    </source>
</evidence>
<dbReference type="InterPro" id="IPR001584">
    <property type="entry name" value="Integrase_cat-core"/>
</dbReference>
<dbReference type="PANTHER" id="PTHR38681:SF1">
    <property type="entry name" value="RETROVIRUS-RELATED POL POLYPROTEIN FROM TRANSPOSON 412-LIKE PROTEIN"/>
    <property type="match status" value="1"/>
</dbReference>
<proteinExistence type="predicted"/>
<feature type="domain" description="Integrase catalytic" evidence="1">
    <location>
        <begin position="1"/>
        <end position="72"/>
    </location>
</feature>
<feature type="non-terminal residue" evidence="2">
    <location>
        <position position="1"/>
    </location>
</feature>
<dbReference type="PROSITE" id="PS50994">
    <property type="entry name" value="INTEGRASE"/>
    <property type="match status" value="1"/>
</dbReference>
<dbReference type="PANTHER" id="PTHR38681">
    <property type="entry name" value="RETROVIRUS-RELATED POL POLYPROTEIN FROM TRANSPOSON 412-LIKE PROTEIN-RELATED"/>
    <property type="match status" value="1"/>
</dbReference>
<sequence>LLGVKLAPTTAYHPQSNGLVERLHRQLKCALTAHVQTSRSWVDALPLVLLGLRTAVKEDLRHAPADQMSARRNVAEHSDGLRVFFDSIRPPPTRRQRSHGWFVPKELHDCTHVFLRHDAPRPPLSPTFDGPYRVTARTAKTVTIMQNGKLKTVSIDRVKPAFIDPGYEAPKRQVHFASTVEFIR</sequence>
<protein>
    <recommendedName>
        <fullName evidence="1">Integrase catalytic domain-containing protein</fullName>
    </recommendedName>
</protein>
<organism evidence="2">
    <name type="scientific">Trichuris suis</name>
    <name type="common">pig whipworm</name>
    <dbReference type="NCBI Taxonomy" id="68888"/>
    <lineage>
        <taxon>Eukaryota</taxon>
        <taxon>Metazoa</taxon>
        <taxon>Ecdysozoa</taxon>
        <taxon>Nematoda</taxon>
        <taxon>Enoplea</taxon>
        <taxon>Dorylaimia</taxon>
        <taxon>Trichinellida</taxon>
        <taxon>Trichuridae</taxon>
        <taxon>Trichuris</taxon>
    </lineage>
</organism>
<name>A0A085ND38_9BILA</name>
<reference evidence="2" key="1">
    <citation type="journal article" date="2014" name="Nat. Genet.">
        <title>Genome and transcriptome of the porcine whipworm Trichuris suis.</title>
        <authorList>
            <person name="Jex A.R."/>
            <person name="Nejsum P."/>
            <person name="Schwarz E.M."/>
            <person name="Hu L."/>
            <person name="Young N.D."/>
            <person name="Hall R.S."/>
            <person name="Korhonen P.K."/>
            <person name="Liao S."/>
            <person name="Thamsborg S."/>
            <person name="Xia J."/>
            <person name="Xu P."/>
            <person name="Wang S."/>
            <person name="Scheerlinck J.P."/>
            <person name="Hofmann A."/>
            <person name="Sternberg P.W."/>
            <person name="Wang J."/>
            <person name="Gasser R.B."/>
        </authorList>
    </citation>
    <scope>NUCLEOTIDE SEQUENCE [LARGE SCALE GENOMIC DNA]</scope>
    <source>
        <strain evidence="2">DCEP-RM93F</strain>
    </source>
</reference>
<dbReference type="GO" id="GO:0003676">
    <property type="term" value="F:nucleic acid binding"/>
    <property type="evidence" value="ECO:0007669"/>
    <property type="project" value="InterPro"/>
</dbReference>
<dbReference type="AlphaFoldDB" id="A0A085ND38"/>
<dbReference type="GO" id="GO:0015074">
    <property type="term" value="P:DNA integration"/>
    <property type="evidence" value="ECO:0007669"/>
    <property type="project" value="InterPro"/>
</dbReference>
<evidence type="ECO:0000259" key="1">
    <source>
        <dbReference type="PROSITE" id="PS50994"/>
    </source>
</evidence>
<accession>A0A085ND38</accession>
<dbReference type="EMBL" id="KL367515">
    <property type="protein sequence ID" value="KFD67384.1"/>
    <property type="molecule type" value="Genomic_DNA"/>
</dbReference>
<dbReference type="Proteomes" id="UP000030758">
    <property type="component" value="Unassembled WGS sequence"/>
</dbReference>
<gene>
    <name evidence="2" type="ORF">M514_20420</name>
</gene>
<dbReference type="SUPFAM" id="SSF53098">
    <property type="entry name" value="Ribonuclease H-like"/>
    <property type="match status" value="1"/>
</dbReference>